<proteinExistence type="inferred from homology"/>
<dbReference type="Gene3D" id="3.40.50.150">
    <property type="entry name" value="Vaccinia Virus protein VP39"/>
    <property type="match status" value="1"/>
</dbReference>
<name>A0A553PF88_TIGCA</name>
<dbReference type="InterPro" id="IPR015576">
    <property type="entry name" value="Spermine_synthase_animal"/>
</dbReference>
<dbReference type="Proteomes" id="UP000318571">
    <property type="component" value="Chromosome 5"/>
</dbReference>
<dbReference type="OMA" id="MSVQTIL"/>
<feature type="domain" description="PABS" evidence="4">
    <location>
        <begin position="117"/>
        <end position="271"/>
    </location>
</feature>
<evidence type="ECO:0000256" key="3">
    <source>
        <dbReference type="PROSITE-ProRule" id="PRU00354"/>
    </source>
</evidence>
<dbReference type="Pfam" id="PF17284">
    <property type="entry name" value="Spermine_synt_N"/>
    <property type="match status" value="1"/>
</dbReference>
<comment type="similarity">
    <text evidence="1">Belongs to the spermidine/spermine synthase family.</text>
</comment>
<accession>A0A553PF88</accession>
<dbReference type="InterPro" id="IPR030374">
    <property type="entry name" value="PABS"/>
</dbReference>
<gene>
    <name evidence="5" type="ORF">TCAL_08351</name>
</gene>
<dbReference type="PANTHER" id="PTHR46315:SF1">
    <property type="entry name" value="SPERMINE SYNTHASE"/>
    <property type="match status" value="1"/>
</dbReference>
<dbReference type="EMBL" id="VCGU01000004">
    <property type="protein sequence ID" value="TRY76340.1"/>
    <property type="molecule type" value="Genomic_DNA"/>
</dbReference>
<dbReference type="InterPro" id="IPR029063">
    <property type="entry name" value="SAM-dependent_MTases_sf"/>
</dbReference>
<dbReference type="Gene3D" id="2.30.140.10">
    <property type="entry name" value="Spermidine synthase, tetramerisation domain"/>
    <property type="match status" value="1"/>
</dbReference>
<evidence type="ECO:0000259" key="4">
    <source>
        <dbReference type="PROSITE" id="PS51006"/>
    </source>
</evidence>
<keyword evidence="6" id="KW-1185">Reference proteome</keyword>
<keyword evidence="3" id="KW-0620">Polyamine biosynthesis</keyword>
<dbReference type="PROSITE" id="PS51006">
    <property type="entry name" value="PABS_2"/>
    <property type="match status" value="1"/>
</dbReference>
<dbReference type="GO" id="GO:0016768">
    <property type="term" value="F:spermine synthase activity"/>
    <property type="evidence" value="ECO:0007669"/>
    <property type="project" value="InterPro"/>
</dbReference>
<comment type="caution">
    <text evidence="3">Lacks conserved residue(s) required for the propagation of feature annotation.</text>
</comment>
<keyword evidence="2 3" id="KW-0808">Transferase</keyword>
<reference evidence="5 6" key="1">
    <citation type="journal article" date="2018" name="Nat. Ecol. Evol.">
        <title>Genomic signatures of mitonuclear coevolution across populations of Tigriopus californicus.</title>
        <authorList>
            <person name="Barreto F.S."/>
            <person name="Watson E.T."/>
            <person name="Lima T.G."/>
            <person name="Willett C.S."/>
            <person name="Edmands S."/>
            <person name="Li W."/>
            <person name="Burton R.S."/>
        </authorList>
    </citation>
    <scope>NUCLEOTIDE SEQUENCE [LARGE SCALE GENOMIC DNA]</scope>
    <source>
        <strain evidence="5 6">San Diego</strain>
    </source>
</reference>
<dbReference type="PANTHER" id="PTHR46315">
    <property type="entry name" value="SPERMINE SYNTHASE"/>
    <property type="match status" value="1"/>
</dbReference>
<dbReference type="AlphaFoldDB" id="A0A553PF88"/>
<organism evidence="5 6">
    <name type="scientific">Tigriopus californicus</name>
    <name type="common">Marine copepod</name>
    <dbReference type="NCBI Taxonomy" id="6832"/>
    <lineage>
        <taxon>Eukaryota</taxon>
        <taxon>Metazoa</taxon>
        <taxon>Ecdysozoa</taxon>
        <taxon>Arthropoda</taxon>
        <taxon>Crustacea</taxon>
        <taxon>Multicrustacea</taxon>
        <taxon>Hexanauplia</taxon>
        <taxon>Copepoda</taxon>
        <taxon>Harpacticoida</taxon>
        <taxon>Harpacticidae</taxon>
        <taxon>Tigriopus</taxon>
    </lineage>
</organism>
<dbReference type="InterPro" id="IPR037163">
    <property type="entry name" value="Spermidine_synt_N_sf"/>
</dbReference>
<dbReference type="Pfam" id="PF01564">
    <property type="entry name" value="Spermine_synth"/>
    <property type="match status" value="1"/>
</dbReference>
<dbReference type="InterPro" id="IPR035246">
    <property type="entry name" value="Spermidine_synt_N"/>
</dbReference>
<evidence type="ECO:0000313" key="6">
    <source>
        <dbReference type="Proteomes" id="UP000318571"/>
    </source>
</evidence>
<evidence type="ECO:0000313" key="5">
    <source>
        <dbReference type="EMBL" id="TRY76340.1"/>
    </source>
</evidence>
<dbReference type="STRING" id="6832.A0A553PF88"/>
<dbReference type="SUPFAM" id="SSF53335">
    <property type="entry name" value="S-adenosyl-L-methionine-dependent methyltransferases"/>
    <property type="match status" value="1"/>
</dbReference>
<evidence type="ECO:0000256" key="1">
    <source>
        <dbReference type="ARBA" id="ARBA00007867"/>
    </source>
</evidence>
<protein>
    <recommendedName>
        <fullName evidence="4">PABS domain-containing protein</fullName>
    </recommendedName>
</protein>
<sequence length="353" mass="40206">MSEKGILEFKALRSVESCLFHRCCLTLERHFGLNFEKIQKIKGSKVETVFYQSEDLNSTLMFKYHIASKAITIEIDSPTFLKTMSFEDMQDLAKLIQMEHEQDLGFPNQSDSWQQLPILQLGQSFNQYLTTSDGRVIQYGFKSRVFHDQSKYQTIDIYDTEDHGKILLLDGVVNLAENDTKAYTEILLGLPKNEEQFNQKRVLILGGGDGGLLKSLLTLTHPPSQIDMVEIDEKVMTACSTHIPSICEPYLSQRSGPNFNVITGDCFRYLEVAQASAKLSIWSIQRALQESRTLLDQGGKYLTHCNGINVPSSVGNFKTMLKSIVKDRAQIIMRSSFVPSFHEVWTFFELEMK</sequence>
<dbReference type="GO" id="GO:0006597">
    <property type="term" value="P:spermine biosynthetic process"/>
    <property type="evidence" value="ECO:0007669"/>
    <property type="project" value="InterPro"/>
</dbReference>
<comment type="caution">
    <text evidence="5">The sequence shown here is derived from an EMBL/GenBank/DDBJ whole genome shotgun (WGS) entry which is preliminary data.</text>
</comment>
<evidence type="ECO:0000256" key="2">
    <source>
        <dbReference type="ARBA" id="ARBA00022679"/>
    </source>
</evidence>